<proteinExistence type="predicted"/>
<sequence>MQRLYPDLLKKDKIVYGECYLFEWYECEPQRFRSYAAIQIVRCLLYFWLLSSDFC</sequence>
<name>Q1PZZ7_KUEST</name>
<evidence type="ECO:0000313" key="2">
    <source>
        <dbReference type="EMBL" id="QII09963.1"/>
    </source>
</evidence>
<reference evidence="2 3" key="3">
    <citation type="submission" date="2020-02" db="EMBL/GenBank/DDBJ databases">
        <title>Newly sequenced genome of strain CSTR1 showed variability in Candidatus Kuenenia stuttgartiensis genomes.</title>
        <authorList>
            <person name="Ding C."/>
            <person name="Adrian L."/>
        </authorList>
    </citation>
    <scope>NUCLEOTIDE SEQUENCE [LARGE SCALE GENOMIC DNA]</scope>
    <source>
        <strain evidence="2 3">CSTR1</strain>
    </source>
</reference>
<protein>
    <submittedName>
        <fullName evidence="1">Uncharacterized protein</fullName>
    </submittedName>
</protein>
<reference evidence="1" key="1">
    <citation type="journal article" date="2006" name="Nature">
        <title>Deciphering the evolution and metabolism of an anammox bacterium from a community genome.</title>
        <authorList>
            <person name="Strous M."/>
            <person name="Pelletier E."/>
            <person name="Mangenot S."/>
            <person name="Rattei T."/>
            <person name="Lehner A."/>
            <person name="Taylor M.W."/>
            <person name="Horn M."/>
            <person name="Daims H."/>
            <person name="Bartol-Mavel D."/>
            <person name="Wincker P."/>
            <person name="Barbe V."/>
            <person name="Fonknechten N."/>
            <person name="Vallenet D."/>
            <person name="Segurens B."/>
            <person name="Schenowitz-Truong C."/>
            <person name="Medigue C."/>
            <person name="Collingro A."/>
            <person name="Snel B."/>
            <person name="Dutilh B.E."/>
            <person name="OpDenCamp H.J.M."/>
            <person name="vanDerDrift C."/>
            <person name="Cirpus I."/>
            <person name="vanDePas-Schoonen K.T."/>
            <person name="Harhangi H.R."/>
            <person name="vanNiftrik L."/>
            <person name="Schmid M."/>
            <person name="Keltjens J."/>
            <person name="vanDeVossenberg J."/>
            <person name="Kartal B."/>
            <person name="Meier H."/>
            <person name="Frishman D."/>
            <person name="Huynen M.A."/>
            <person name="Mewes H."/>
            <person name="Weissenbach J."/>
            <person name="Jetten M.S.M."/>
            <person name="Wagner M."/>
            <person name="LePaslier D."/>
        </authorList>
    </citation>
    <scope>NUCLEOTIDE SEQUENCE</scope>
</reference>
<gene>
    <name evidence="2" type="ORF">KsCSTR_05840</name>
    <name evidence="1" type="ORF">kustd1912</name>
</gene>
<accession>Q1PZZ7</accession>
<reference evidence="1" key="2">
    <citation type="submission" date="2006-01" db="EMBL/GenBank/DDBJ databases">
        <authorList>
            <person name="Genoscope"/>
        </authorList>
    </citation>
    <scope>NUCLEOTIDE SEQUENCE</scope>
</reference>
<dbReference type="EMBL" id="CP049055">
    <property type="protein sequence ID" value="QII09963.1"/>
    <property type="molecule type" value="Genomic_DNA"/>
</dbReference>
<dbReference type="AlphaFoldDB" id="Q1PZZ7"/>
<dbReference type="Proteomes" id="UP000501926">
    <property type="component" value="Chromosome"/>
</dbReference>
<organism evidence="1">
    <name type="scientific">Kuenenia stuttgartiensis</name>
    <dbReference type="NCBI Taxonomy" id="174633"/>
    <lineage>
        <taxon>Bacteria</taxon>
        <taxon>Pseudomonadati</taxon>
        <taxon>Planctomycetota</taxon>
        <taxon>Candidatus Brocadiia</taxon>
        <taxon>Candidatus Brocadiales</taxon>
        <taxon>Candidatus Brocadiaceae</taxon>
        <taxon>Candidatus Kuenenia</taxon>
    </lineage>
</organism>
<dbReference type="EMBL" id="CT573072">
    <property type="protein sequence ID" value="CAJ72657.1"/>
    <property type="molecule type" value="Genomic_DNA"/>
</dbReference>
<evidence type="ECO:0000313" key="3">
    <source>
        <dbReference type="Proteomes" id="UP000501926"/>
    </source>
</evidence>
<evidence type="ECO:0000313" key="1">
    <source>
        <dbReference type="EMBL" id="CAJ72657.1"/>
    </source>
</evidence>